<evidence type="ECO:0000313" key="2">
    <source>
        <dbReference type="EMBL" id="GAA3064107.1"/>
    </source>
</evidence>
<name>A0ABP6LZG0_9ACTN</name>
<dbReference type="EMBL" id="BAAAUF010000053">
    <property type="protein sequence ID" value="GAA3064107.1"/>
    <property type="molecule type" value="Genomic_DNA"/>
</dbReference>
<organism evidence="2 3">
    <name type="scientific">Streptomyces glomeratus</name>
    <dbReference type="NCBI Taxonomy" id="284452"/>
    <lineage>
        <taxon>Bacteria</taxon>
        <taxon>Bacillati</taxon>
        <taxon>Actinomycetota</taxon>
        <taxon>Actinomycetes</taxon>
        <taxon>Kitasatosporales</taxon>
        <taxon>Streptomycetaceae</taxon>
        <taxon>Streptomyces</taxon>
    </lineage>
</organism>
<gene>
    <name evidence="2" type="ORF">GCM10010448_54200</name>
</gene>
<sequence>MNELRSALEDAGTAVPSLLIDPAGLAREAPCPLVEAGGGRSAGAAARRAAAPGIRRAPEAG</sequence>
<protein>
    <submittedName>
        <fullName evidence="2">Uncharacterized protein</fullName>
    </submittedName>
</protein>
<dbReference type="Proteomes" id="UP001501532">
    <property type="component" value="Unassembled WGS sequence"/>
</dbReference>
<comment type="caution">
    <text evidence="2">The sequence shown here is derived from an EMBL/GenBank/DDBJ whole genome shotgun (WGS) entry which is preliminary data.</text>
</comment>
<proteinExistence type="predicted"/>
<accession>A0ABP6LZG0</accession>
<evidence type="ECO:0000256" key="1">
    <source>
        <dbReference type="SAM" id="MobiDB-lite"/>
    </source>
</evidence>
<evidence type="ECO:0000313" key="3">
    <source>
        <dbReference type="Proteomes" id="UP001501532"/>
    </source>
</evidence>
<keyword evidence="3" id="KW-1185">Reference proteome</keyword>
<feature type="region of interest" description="Disordered" evidence="1">
    <location>
        <begin position="36"/>
        <end position="61"/>
    </location>
</feature>
<feature type="compositionally biased region" description="Low complexity" evidence="1">
    <location>
        <begin position="42"/>
        <end position="55"/>
    </location>
</feature>
<reference evidence="3" key="1">
    <citation type="journal article" date="2019" name="Int. J. Syst. Evol. Microbiol.">
        <title>The Global Catalogue of Microorganisms (GCM) 10K type strain sequencing project: providing services to taxonomists for standard genome sequencing and annotation.</title>
        <authorList>
            <consortium name="The Broad Institute Genomics Platform"/>
            <consortium name="The Broad Institute Genome Sequencing Center for Infectious Disease"/>
            <person name="Wu L."/>
            <person name="Ma J."/>
        </authorList>
    </citation>
    <scope>NUCLEOTIDE SEQUENCE [LARGE SCALE GENOMIC DNA]</scope>
    <source>
        <strain evidence="3">JCM 9091</strain>
    </source>
</reference>